<reference evidence="1 2" key="1">
    <citation type="submission" date="2017-02" db="EMBL/GenBank/DDBJ databases">
        <title>Genomic diversity within the haloalkaliphilic genus Thioalkalivibrio.</title>
        <authorList>
            <person name="Ahn A.-C."/>
            <person name="Meier-Kolthoff J."/>
            <person name="Overmars L."/>
            <person name="Richter M."/>
            <person name="Woyke T."/>
            <person name="Sorokin D.Y."/>
            <person name="Muyzer G."/>
        </authorList>
    </citation>
    <scope>NUCLEOTIDE SEQUENCE [LARGE SCALE GENOMIC DNA]</scope>
    <source>
        <strain evidence="1 2">HL17</strain>
    </source>
</reference>
<dbReference type="AlphaFoldDB" id="A0A1V2ZXS1"/>
<dbReference type="OrthoDB" id="5785952at2"/>
<dbReference type="RefSeq" id="WP_018870767.1">
    <property type="nucleotide sequence ID" value="NZ_MUZR01000029.1"/>
</dbReference>
<evidence type="ECO:0000313" key="2">
    <source>
        <dbReference type="Proteomes" id="UP000189177"/>
    </source>
</evidence>
<dbReference type="Proteomes" id="UP000189177">
    <property type="component" value="Unassembled WGS sequence"/>
</dbReference>
<evidence type="ECO:0000313" key="1">
    <source>
        <dbReference type="EMBL" id="OOC09918.1"/>
    </source>
</evidence>
<sequence length="74" mass="8277">MDVKNENGIVTLTLDKKTAKSITENLTELNGEVRNGARALSSVLQQGVYELDNEFRQPPHAFDEHAPRQPSIED</sequence>
<dbReference type="EMBL" id="MUZR01000029">
    <property type="protein sequence ID" value="OOC09918.1"/>
    <property type="molecule type" value="Genomic_DNA"/>
</dbReference>
<dbReference type="STRING" id="252474.B1A74_08465"/>
<comment type="caution">
    <text evidence="1">The sequence shown here is derived from an EMBL/GenBank/DDBJ whole genome shotgun (WGS) entry which is preliminary data.</text>
</comment>
<proteinExistence type="predicted"/>
<accession>A0A1V2ZXS1</accession>
<keyword evidence="2" id="KW-1185">Reference proteome</keyword>
<name>A0A1V2ZXS1_9GAMM</name>
<gene>
    <name evidence="1" type="ORF">B1A74_08465</name>
</gene>
<protein>
    <submittedName>
        <fullName evidence="1">Uncharacterized protein</fullName>
    </submittedName>
</protein>
<organism evidence="1 2">
    <name type="scientific">Thioalkalivibrio halophilus</name>
    <dbReference type="NCBI Taxonomy" id="252474"/>
    <lineage>
        <taxon>Bacteria</taxon>
        <taxon>Pseudomonadati</taxon>
        <taxon>Pseudomonadota</taxon>
        <taxon>Gammaproteobacteria</taxon>
        <taxon>Chromatiales</taxon>
        <taxon>Ectothiorhodospiraceae</taxon>
        <taxon>Thioalkalivibrio</taxon>
    </lineage>
</organism>